<dbReference type="SMART" id="SM00487">
    <property type="entry name" value="DEXDc"/>
    <property type="match status" value="1"/>
</dbReference>
<keyword evidence="12 15" id="KW-0234">DNA repair</keyword>
<feature type="compositionally biased region" description="Basic residues" evidence="17">
    <location>
        <begin position="147"/>
        <end position="158"/>
    </location>
</feature>
<dbReference type="CDD" id="cd18793">
    <property type="entry name" value="SF2_C_SNF"/>
    <property type="match status" value="1"/>
</dbReference>
<gene>
    <name evidence="21" type="ORF">D9619_003160</name>
</gene>
<accession>A0A8H5AWX9</accession>
<dbReference type="PROSITE" id="PS51413">
    <property type="entry name" value="DBINO"/>
    <property type="match status" value="1"/>
</dbReference>
<dbReference type="InterPro" id="IPR014001">
    <property type="entry name" value="Helicase_ATP-bd"/>
</dbReference>
<keyword evidence="13" id="KW-0539">Nucleus</keyword>
<dbReference type="PROSITE" id="PS51194">
    <property type="entry name" value="HELICASE_CTER"/>
    <property type="match status" value="1"/>
</dbReference>
<dbReference type="EMBL" id="JAACJJ010000056">
    <property type="protein sequence ID" value="KAF5312484.1"/>
    <property type="molecule type" value="Genomic_DNA"/>
</dbReference>
<evidence type="ECO:0000256" key="6">
    <source>
        <dbReference type="ARBA" id="ARBA00022801"/>
    </source>
</evidence>
<evidence type="ECO:0000256" key="7">
    <source>
        <dbReference type="ARBA" id="ARBA00022840"/>
    </source>
</evidence>
<evidence type="ECO:0000256" key="14">
    <source>
        <dbReference type="ARBA" id="ARBA00049360"/>
    </source>
</evidence>
<dbReference type="GO" id="GO:0006281">
    <property type="term" value="P:DNA repair"/>
    <property type="evidence" value="ECO:0007669"/>
    <property type="project" value="UniProtKB-UniRule"/>
</dbReference>
<dbReference type="InterPro" id="IPR027417">
    <property type="entry name" value="P-loop_NTPase"/>
</dbReference>
<keyword evidence="9 15" id="KW-0238">DNA-binding</keyword>
<evidence type="ECO:0000313" key="22">
    <source>
        <dbReference type="Proteomes" id="UP000567179"/>
    </source>
</evidence>
<feature type="region of interest" description="Disordered" evidence="17">
    <location>
        <begin position="1"/>
        <end position="194"/>
    </location>
</feature>
<evidence type="ECO:0000256" key="3">
    <source>
        <dbReference type="ARBA" id="ARBA00019805"/>
    </source>
</evidence>
<feature type="compositionally biased region" description="Basic residues" evidence="17">
    <location>
        <begin position="1569"/>
        <end position="1579"/>
    </location>
</feature>
<dbReference type="PANTHER" id="PTHR45685:SF2">
    <property type="entry name" value="CHROMATIN-REMODELING ATPASE INO80"/>
    <property type="match status" value="1"/>
</dbReference>
<evidence type="ECO:0000256" key="13">
    <source>
        <dbReference type="ARBA" id="ARBA00023242"/>
    </source>
</evidence>
<comment type="function">
    <text evidence="15">ATPase component of the INO80 complex which remodels chromatin by shifting nucleosomes and is involved in DNA repair.</text>
</comment>
<dbReference type="PANTHER" id="PTHR45685">
    <property type="entry name" value="HELICASE SRCAP-RELATED"/>
    <property type="match status" value="1"/>
</dbReference>
<proteinExistence type="inferred from homology"/>
<dbReference type="SMART" id="SM00490">
    <property type="entry name" value="HELICc"/>
    <property type="match status" value="1"/>
</dbReference>
<comment type="similarity">
    <text evidence="2 15">Belongs to the SNF2/RAD54 helicase family.</text>
</comment>
<evidence type="ECO:0000259" key="20">
    <source>
        <dbReference type="PROSITE" id="PS51413"/>
    </source>
</evidence>
<keyword evidence="16" id="KW-0175">Coiled coil</keyword>
<dbReference type="InterPro" id="IPR050520">
    <property type="entry name" value="INO80/SWR1_helicase"/>
</dbReference>
<comment type="subunit">
    <text evidence="15">Component of the INO80 chromatin-remodeling complex.</text>
</comment>
<sequence>MSLRFLLNDEDPVADAVQPRKGVMSAPGDANDFMSDAQVEVMHSPRRSSSAQSYPAPPISPQEAAPPTRSYYRSTHNHSARDPPSLNGKQEESLSSYADERPGYAYEDEHGAPAPESLPEALEDEHDVISKRKRKGAERDTDYQPSRPRRMSQRKASRKGKETRPLSPANENVPSTKPSSKRRPEPLLDSSDLEDCPEVWKDELADYVLETQKRQSQVAQYFWTSILERNSLTAADLAHHYTTRIENIPMSPITPPHVAVEPIFDDDFENMSANGGRANGHEHDRRFNSSAEDVAGEFEREMLQDSPARKGKRKVDAKKRPVPSNESDGEDSIKWKGKGEPTGPSVKRRKLDAESTGGTNGVEHIPESVSLKLKLKGKTKQGQRELSHDSISATPKQRKKPGPRKKGLAQELENDLGSRPPSVLGDVTPAVSRPTSPVPVNTTMVYDFDEPIPPIKRAKKVDDTAMIKRIRSLEEAQRKVWTNIARRDVVKVYKYHTTGYQTRQGQLERIAKLASIQARKPFTKTPKANKDLQAKAKRLMREMQVFWKKNEKEERDLRKKEQKEALDRLKIEEEKREAARQARKLEFLISQTELYSHFVGNKLKTTEIQGDEESAAVPLGAQLEDAGDQALPDIDFDDADTTNIHRHARQNAQEAINLAKERAQQFDMQAALDRKTHEAVKLAKAQAHIHQDEAPAASTSSAPLVDLDSDELNFQNPTSLSGPLTIGQPKKLMAQLKEYQLKGLNWLATLYEQGINGILADEMGLGKTVQSISLLAYLAETHDIWGPFLVVAPASTLHNWQQELTRFVPHLKALPYWGNVKDRATLRKFWSKKEINYNQDAPFHVLITSYQLVTQDQQYFQRVKWQYMILDEAQNIKNSSSVRWKTLLGFHCRNRLLLTGTPIQNSMQELWALLHFIMPSLFDSHDEFNEWFSKDIENAAENKGSKLNEHQLRRLHMILKPFMLRRVKRHVQNELSEKIEIDIYVDLSPRQRALYSGLLANVSVADLLEKAANIGDADSARSLMNLVMQFRKVCNHPELFERADVESPFAFAHFARSGPIIREGDFLLLPYSTRNPIEYSIPLLLYQDGGLLDVPSESSPSSARDSCINKLFNIWSTDWIHKSLQDADSSSFSFLRFLEMSPSEAHSIHTAPLLRRRLMMLETERQRRDISFIKETEFSSIPNHPTTLLPVSLSPNIPNESLITGLPGLQSISSTSWQSSCLSRSSMKWYSPAVVAPPISTYCNDRTYVESQTFVRDAPLESLAIYGMPSHMRDSQTACSTYDSILPGIPPVGLVGVSSNDQIPPVNMLVPEAKRLIYDSAKLSRLDSLLQELKAGDHRVLVYFQMTRMMDLMEEYLIYRQYKYLRLDGSSKLEDRRDMVIDWQTRPDIFVFLLSTRAGGLGINLTAADTVVFYDHDWNPSNDAQAMDRAHRLGQTRQVTVYRLITRGTIDERIVQLARVKKDVQDIVVGNKNFTDVTKPSEIVQLLLNDEQLASLESSNRLPGAGGKASKEKSTGQDSMRDLWNEEGDDFFGHSTTAPADKANDDALPAASQSTRGKRRKAGMTGATRGRKQSQKKKISATADISIDQ</sequence>
<dbReference type="EC" id="3.6.4.-" evidence="15"/>
<evidence type="ECO:0000259" key="18">
    <source>
        <dbReference type="PROSITE" id="PS51192"/>
    </source>
</evidence>
<comment type="domain">
    <text evidence="15">The DBINO region is involved in binding to DNA.</text>
</comment>
<dbReference type="PROSITE" id="PS51192">
    <property type="entry name" value="HELICASE_ATP_BIND_1"/>
    <property type="match status" value="1"/>
</dbReference>
<keyword evidence="5 15" id="KW-0227">DNA damage</keyword>
<evidence type="ECO:0000256" key="5">
    <source>
        <dbReference type="ARBA" id="ARBA00022763"/>
    </source>
</evidence>
<evidence type="ECO:0000313" key="21">
    <source>
        <dbReference type="EMBL" id="KAF5312484.1"/>
    </source>
</evidence>
<evidence type="ECO:0000256" key="4">
    <source>
        <dbReference type="ARBA" id="ARBA00022741"/>
    </source>
</evidence>
<evidence type="ECO:0000256" key="15">
    <source>
        <dbReference type="RuleBase" id="RU368001"/>
    </source>
</evidence>
<dbReference type="Pfam" id="PF13892">
    <property type="entry name" value="DBINO"/>
    <property type="match status" value="1"/>
</dbReference>
<feature type="compositionally biased region" description="Basic residues" evidence="17">
    <location>
        <begin position="309"/>
        <end position="321"/>
    </location>
</feature>
<feature type="compositionally biased region" description="Polar residues" evidence="17">
    <location>
        <begin position="169"/>
        <end position="178"/>
    </location>
</feature>
<keyword evidence="8" id="KW-0805">Transcription regulation</keyword>
<dbReference type="Gene3D" id="3.40.50.300">
    <property type="entry name" value="P-loop containing nucleotide triphosphate hydrolases"/>
    <property type="match status" value="1"/>
</dbReference>
<keyword evidence="7 15" id="KW-0067">ATP-binding</keyword>
<dbReference type="GO" id="GO:0006338">
    <property type="term" value="P:chromatin remodeling"/>
    <property type="evidence" value="ECO:0007669"/>
    <property type="project" value="UniProtKB-UniRule"/>
</dbReference>
<protein>
    <recommendedName>
        <fullName evidence="3 15">Chromatin-remodeling ATPase INO80</fullName>
        <ecNumber evidence="15">3.6.4.-</ecNumber>
    </recommendedName>
</protein>
<dbReference type="Gene3D" id="3.40.50.10810">
    <property type="entry name" value="Tandem AAA-ATPase domain"/>
    <property type="match status" value="1"/>
</dbReference>
<keyword evidence="22" id="KW-1185">Reference proteome</keyword>
<comment type="catalytic activity">
    <reaction evidence="14 15">
        <text>ATP + H2O = ADP + phosphate + H(+)</text>
        <dbReference type="Rhea" id="RHEA:13065"/>
        <dbReference type="ChEBI" id="CHEBI:15377"/>
        <dbReference type="ChEBI" id="CHEBI:15378"/>
        <dbReference type="ChEBI" id="CHEBI:30616"/>
        <dbReference type="ChEBI" id="CHEBI:43474"/>
        <dbReference type="ChEBI" id="CHEBI:456216"/>
    </reaction>
</comment>
<dbReference type="Proteomes" id="UP000567179">
    <property type="component" value="Unassembled WGS sequence"/>
</dbReference>
<keyword evidence="10" id="KW-0010">Activator</keyword>
<dbReference type="InterPro" id="IPR020838">
    <property type="entry name" value="DBINO"/>
</dbReference>
<organism evidence="21 22">
    <name type="scientific">Psilocybe cf. subviscida</name>
    <dbReference type="NCBI Taxonomy" id="2480587"/>
    <lineage>
        <taxon>Eukaryota</taxon>
        <taxon>Fungi</taxon>
        <taxon>Dikarya</taxon>
        <taxon>Basidiomycota</taxon>
        <taxon>Agaricomycotina</taxon>
        <taxon>Agaricomycetes</taxon>
        <taxon>Agaricomycetidae</taxon>
        <taxon>Agaricales</taxon>
        <taxon>Agaricineae</taxon>
        <taxon>Strophariaceae</taxon>
        <taxon>Psilocybe</taxon>
    </lineage>
</organism>
<feature type="domain" description="DBINO" evidence="20">
    <location>
        <begin position="480"/>
        <end position="605"/>
    </location>
</feature>
<feature type="coiled-coil region" evidence="16">
    <location>
        <begin position="552"/>
        <end position="591"/>
    </location>
</feature>
<evidence type="ECO:0000256" key="12">
    <source>
        <dbReference type="ARBA" id="ARBA00023204"/>
    </source>
</evidence>
<feature type="region of interest" description="Disordered" evidence="17">
    <location>
        <begin position="298"/>
        <end position="436"/>
    </location>
</feature>
<name>A0A8H5AWX9_9AGAR</name>
<dbReference type="GO" id="GO:0042393">
    <property type="term" value="F:histone binding"/>
    <property type="evidence" value="ECO:0007669"/>
    <property type="project" value="TreeGrafter"/>
</dbReference>
<dbReference type="GO" id="GO:0003677">
    <property type="term" value="F:DNA binding"/>
    <property type="evidence" value="ECO:0007669"/>
    <property type="project" value="UniProtKB-UniRule"/>
</dbReference>
<keyword evidence="11" id="KW-0804">Transcription</keyword>
<evidence type="ECO:0000256" key="16">
    <source>
        <dbReference type="SAM" id="Coils"/>
    </source>
</evidence>
<dbReference type="OrthoDB" id="372624at2759"/>
<dbReference type="Pfam" id="PF00176">
    <property type="entry name" value="SNF2-rel_dom"/>
    <property type="match status" value="1"/>
</dbReference>
<dbReference type="GO" id="GO:0005524">
    <property type="term" value="F:ATP binding"/>
    <property type="evidence" value="ECO:0007669"/>
    <property type="project" value="UniProtKB-UniRule"/>
</dbReference>
<comment type="subcellular location">
    <subcellularLocation>
        <location evidence="1 15">Nucleus</location>
    </subcellularLocation>
</comment>
<evidence type="ECO:0000256" key="2">
    <source>
        <dbReference type="ARBA" id="ARBA00007025"/>
    </source>
</evidence>
<dbReference type="InterPro" id="IPR001650">
    <property type="entry name" value="Helicase_C-like"/>
</dbReference>
<feature type="compositionally biased region" description="Basic and acidic residues" evidence="17">
    <location>
        <begin position="1509"/>
        <end position="1524"/>
    </location>
</feature>
<evidence type="ECO:0000256" key="17">
    <source>
        <dbReference type="SAM" id="MobiDB-lite"/>
    </source>
</evidence>
<dbReference type="Pfam" id="PF00271">
    <property type="entry name" value="Helicase_C"/>
    <property type="match status" value="1"/>
</dbReference>
<feature type="domain" description="Helicase C-terminal" evidence="19">
    <location>
        <begin position="1325"/>
        <end position="1475"/>
    </location>
</feature>
<dbReference type="GO" id="GO:0016887">
    <property type="term" value="F:ATP hydrolysis activity"/>
    <property type="evidence" value="ECO:0007669"/>
    <property type="project" value="TreeGrafter"/>
</dbReference>
<reference evidence="21 22" key="1">
    <citation type="journal article" date="2020" name="ISME J.">
        <title>Uncovering the hidden diversity of litter-decomposition mechanisms in mushroom-forming fungi.</title>
        <authorList>
            <person name="Floudas D."/>
            <person name="Bentzer J."/>
            <person name="Ahren D."/>
            <person name="Johansson T."/>
            <person name="Persson P."/>
            <person name="Tunlid A."/>
        </authorList>
    </citation>
    <scope>NUCLEOTIDE SEQUENCE [LARGE SCALE GENOMIC DNA]</scope>
    <source>
        <strain evidence="21 22">CBS 101986</strain>
    </source>
</reference>
<evidence type="ECO:0000256" key="9">
    <source>
        <dbReference type="ARBA" id="ARBA00023125"/>
    </source>
</evidence>
<dbReference type="InterPro" id="IPR000330">
    <property type="entry name" value="SNF2_N"/>
</dbReference>
<evidence type="ECO:0000259" key="19">
    <source>
        <dbReference type="PROSITE" id="PS51194"/>
    </source>
</evidence>
<evidence type="ECO:0000256" key="8">
    <source>
        <dbReference type="ARBA" id="ARBA00023015"/>
    </source>
</evidence>
<evidence type="ECO:0000256" key="10">
    <source>
        <dbReference type="ARBA" id="ARBA00023159"/>
    </source>
</evidence>
<feature type="domain" description="Helicase ATP-binding" evidence="18">
    <location>
        <begin position="748"/>
        <end position="920"/>
    </location>
</feature>
<keyword evidence="6 15" id="KW-0378">Hydrolase</keyword>
<dbReference type="SUPFAM" id="SSF52540">
    <property type="entry name" value="P-loop containing nucleoside triphosphate hydrolases"/>
    <property type="match status" value="2"/>
</dbReference>
<evidence type="ECO:0000256" key="1">
    <source>
        <dbReference type="ARBA" id="ARBA00004123"/>
    </source>
</evidence>
<dbReference type="InterPro" id="IPR038718">
    <property type="entry name" value="SNF2-like_sf"/>
</dbReference>
<feature type="region of interest" description="Disordered" evidence="17">
    <location>
        <begin position="1498"/>
        <end position="1589"/>
    </location>
</feature>
<feature type="compositionally biased region" description="Basic residues" evidence="17">
    <location>
        <begin position="396"/>
        <end position="407"/>
    </location>
</feature>
<evidence type="ECO:0000256" key="11">
    <source>
        <dbReference type="ARBA" id="ARBA00023163"/>
    </source>
</evidence>
<comment type="caution">
    <text evidence="21">The sequence shown here is derived from an EMBL/GenBank/DDBJ whole genome shotgun (WGS) entry which is preliminary data.</text>
</comment>
<dbReference type="FunFam" id="3.40.50.10810:FF:000022">
    <property type="entry name" value="Blast:Putative DNA helicase Ino80"/>
    <property type="match status" value="1"/>
</dbReference>
<dbReference type="InterPro" id="IPR049730">
    <property type="entry name" value="SNF2/RAD54-like_C"/>
</dbReference>
<dbReference type="GO" id="GO:0031011">
    <property type="term" value="C:Ino80 complex"/>
    <property type="evidence" value="ECO:0007669"/>
    <property type="project" value="UniProtKB-UniRule"/>
</dbReference>
<keyword evidence="4" id="KW-0547">Nucleotide-binding</keyword>
<feature type="compositionally biased region" description="Basic and acidic residues" evidence="17">
    <location>
        <begin position="98"/>
        <end position="111"/>
    </location>
</feature>